<proteinExistence type="predicted"/>
<name>A0A8H6M1U5_9AGAR</name>
<evidence type="ECO:0000313" key="3">
    <source>
        <dbReference type="Proteomes" id="UP000521943"/>
    </source>
</evidence>
<organism evidence="2 3">
    <name type="scientific">Ephemerocybe angulata</name>
    <dbReference type="NCBI Taxonomy" id="980116"/>
    <lineage>
        <taxon>Eukaryota</taxon>
        <taxon>Fungi</taxon>
        <taxon>Dikarya</taxon>
        <taxon>Basidiomycota</taxon>
        <taxon>Agaricomycotina</taxon>
        <taxon>Agaricomycetes</taxon>
        <taxon>Agaricomycetidae</taxon>
        <taxon>Agaricales</taxon>
        <taxon>Agaricineae</taxon>
        <taxon>Psathyrellaceae</taxon>
        <taxon>Ephemerocybe</taxon>
    </lineage>
</organism>
<feature type="compositionally biased region" description="Basic and acidic residues" evidence="1">
    <location>
        <begin position="356"/>
        <end position="369"/>
    </location>
</feature>
<sequence length="382" mass="42793">MDALFDFLKPSVLEGTLDSDSGSIDTEKVRSIVGLGLPQYEYPERDFDDMILGGPPFVWAEVPEAEHPPHQWERDLVQQSEQALIERFRKVREKRPQEIAPVEHVNPRHLYLKAPPPPRPLPVFERCAACDPAWSMEKPLLETAIGVVEEGPGRSAGQLNPAATSTGQSTITSHHREMTKPGEPSTSKKREPSSNSSSDPKQRKRCCKRHQSRLDELFCVERPSQWGVYCPWPTADANCALDACNELVHITQYTAHLKEQHPDATVTEGGKKVTRCHLFKDGSQRCEFEYKGDAPGIVRHVFSTERVHKRGLYGARVVEGGGFGAMEGLPKLECKLCGKVLETYINGNMQRLQKHLQTEHEAEFDEARPNNKAKAGVEGTDE</sequence>
<keyword evidence="3" id="KW-1185">Reference proteome</keyword>
<feature type="region of interest" description="Disordered" evidence="1">
    <location>
        <begin position="151"/>
        <end position="206"/>
    </location>
</feature>
<feature type="compositionally biased region" description="Polar residues" evidence="1">
    <location>
        <begin position="157"/>
        <end position="172"/>
    </location>
</feature>
<dbReference type="AlphaFoldDB" id="A0A8H6M1U5"/>
<protein>
    <submittedName>
        <fullName evidence="2">Uncharacterized protein</fullName>
    </submittedName>
</protein>
<dbReference type="EMBL" id="JACGCI010000044">
    <property type="protein sequence ID" value="KAF6752388.1"/>
    <property type="molecule type" value="Genomic_DNA"/>
</dbReference>
<dbReference type="Proteomes" id="UP000521943">
    <property type="component" value="Unassembled WGS sequence"/>
</dbReference>
<reference evidence="2 3" key="1">
    <citation type="submission" date="2020-07" db="EMBL/GenBank/DDBJ databases">
        <title>Comparative genomics of pyrophilous fungi reveals a link between fire events and developmental genes.</title>
        <authorList>
            <consortium name="DOE Joint Genome Institute"/>
            <person name="Steindorff A.S."/>
            <person name="Carver A."/>
            <person name="Calhoun S."/>
            <person name="Stillman K."/>
            <person name="Liu H."/>
            <person name="Lipzen A."/>
            <person name="Pangilinan J."/>
            <person name="Labutti K."/>
            <person name="Bruns T.D."/>
            <person name="Grigoriev I.V."/>
        </authorList>
    </citation>
    <scope>NUCLEOTIDE SEQUENCE [LARGE SCALE GENOMIC DNA]</scope>
    <source>
        <strain evidence="2 3">CBS 144469</strain>
    </source>
</reference>
<feature type="compositionally biased region" description="Basic and acidic residues" evidence="1">
    <location>
        <begin position="174"/>
        <end position="192"/>
    </location>
</feature>
<accession>A0A8H6M1U5</accession>
<evidence type="ECO:0000313" key="2">
    <source>
        <dbReference type="EMBL" id="KAF6752388.1"/>
    </source>
</evidence>
<feature type="region of interest" description="Disordered" evidence="1">
    <location>
        <begin position="356"/>
        <end position="382"/>
    </location>
</feature>
<evidence type="ECO:0000256" key="1">
    <source>
        <dbReference type="SAM" id="MobiDB-lite"/>
    </source>
</evidence>
<gene>
    <name evidence="2" type="ORF">DFP72DRAFT_849864</name>
</gene>
<comment type="caution">
    <text evidence="2">The sequence shown here is derived from an EMBL/GenBank/DDBJ whole genome shotgun (WGS) entry which is preliminary data.</text>
</comment>